<feature type="non-terminal residue" evidence="1">
    <location>
        <position position="85"/>
    </location>
</feature>
<evidence type="ECO:0000313" key="2">
    <source>
        <dbReference type="Proteomes" id="UP000224563"/>
    </source>
</evidence>
<protein>
    <submittedName>
        <fullName evidence="1">Uncharacterized protein</fullName>
    </submittedName>
</protein>
<gene>
    <name evidence="1" type="ORF">CSX02_07010</name>
</gene>
<reference evidence="1 2" key="2">
    <citation type="submission" date="2017-10" db="EMBL/GenBank/DDBJ databases">
        <authorList>
            <person name="Banno H."/>
            <person name="Chua N.-H."/>
        </authorList>
    </citation>
    <scope>NUCLEOTIDE SEQUENCE [LARGE SCALE GENOMIC DNA]</scope>
    <source>
        <strain evidence="1 2">JK623</strain>
    </source>
</reference>
<dbReference type="Proteomes" id="UP000224563">
    <property type="component" value="Unassembled WGS sequence"/>
</dbReference>
<reference evidence="1 2" key="1">
    <citation type="submission" date="2017-10" db="EMBL/GenBank/DDBJ databases">
        <title>Resolving the taxonomy of Roseburia spp., Eubacterium rectale and Agathobacter spp. through phylogenomic analysis.</title>
        <authorList>
            <person name="Sheridan P.O."/>
            <person name="Walker A.W."/>
            <person name="Duncan S.H."/>
            <person name="Scott K.P."/>
            <person name="Toole P.W.O."/>
            <person name="Luis P."/>
            <person name="Flint H.J."/>
        </authorList>
    </citation>
    <scope>NUCLEOTIDE SEQUENCE [LARGE SCALE GENOMIC DNA]</scope>
    <source>
        <strain evidence="1 2">JK623</strain>
    </source>
</reference>
<dbReference type="EMBL" id="PDYG01000039">
    <property type="protein sequence ID" value="PHU37608.1"/>
    <property type="molecule type" value="Genomic_DNA"/>
</dbReference>
<evidence type="ECO:0000313" key="1">
    <source>
        <dbReference type="EMBL" id="PHU37608.1"/>
    </source>
</evidence>
<dbReference type="RefSeq" id="WP_143248155.1">
    <property type="nucleotide sequence ID" value="NZ_PDYG01000039.1"/>
</dbReference>
<organism evidence="1 2">
    <name type="scientific">Agathobacter ruminis</name>
    <dbReference type="NCBI Taxonomy" id="1712665"/>
    <lineage>
        <taxon>Bacteria</taxon>
        <taxon>Bacillati</taxon>
        <taxon>Bacillota</taxon>
        <taxon>Clostridia</taxon>
        <taxon>Lachnospirales</taxon>
        <taxon>Lachnospiraceae</taxon>
        <taxon>Agathobacter</taxon>
    </lineage>
</organism>
<dbReference type="AlphaFoldDB" id="A0A2G3E2V7"/>
<proteinExistence type="predicted"/>
<accession>A0A2G3E2V7</accession>
<name>A0A2G3E2V7_9FIRM</name>
<keyword evidence="2" id="KW-1185">Reference proteome</keyword>
<comment type="caution">
    <text evidence="1">The sequence shown here is derived from an EMBL/GenBank/DDBJ whole genome shotgun (WGS) entry which is preliminary data.</text>
</comment>
<sequence length="85" mass="9981">MINGNIDEFVEKLLDGEEVIYVYHGKKYFSQGYNLDDGTYYFELQQWEPTATVLWSVKGLDRPASLDAFLKEPLFDGKTFWECEK</sequence>